<evidence type="ECO:0000256" key="3">
    <source>
        <dbReference type="ARBA" id="ARBA00012513"/>
    </source>
</evidence>
<dbReference type="FunFam" id="3.80.10.10:FF:000041">
    <property type="entry name" value="LRR receptor-like serine/threonine-protein kinase ERECTA"/>
    <property type="match status" value="1"/>
</dbReference>
<evidence type="ECO:0000256" key="18">
    <source>
        <dbReference type="ARBA" id="ARBA00023180"/>
    </source>
</evidence>
<dbReference type="InterPro" id="IPR032675">
    <property type="entry name" value="LRR_dom_sf"/>
</dbReference>
<dbReference type="GO" id="GO:0005886">
    <property type="term" value="C:plasma membrane"/>
    <property type="evidence" value="ECO:0007669"/>
    <property type="project" value="UniProtKB-SubCell"/>
</dbReference>
<feature type="binding site" evidence="21">
    <location>
        <position position="714"/>
    </location>
    <ligand>
        <name>ATP</name>
        <dbReference type="ChEBI" id="CHEBI:30616"/>
    </ligand>
</feature>
<name>A0A835RE92_VANPL</name>
<comment type="caution">
    <text evidence="26">The sequence shown here is derived from an EMBL/GenBank/DDBJ whole genome shotgun (WGS) entry which is preliminary data.</text>
</comment>
<evidence type="ECO:0000256" key="5">
    <source>
        <dbReference type="ARBA" id="ARBA00022527"/>
    </source>
</evidence>
<evidence type="ECO:0000256" key="15">
    <source>
        <dbReference type="ARBA" id="ARBA00022989"/>
    </source>
</evidence>
<dbReference type="EC" id="2.7.11.1" evidence="3"/>
<evidence type="ECO:0000256" key="8">
    <source>
        <dbReference type="ARBA" id="ARBA00022679"/>
    </source>
</evidence>
<dbReference type="PANTHER" id="PTHR48053:SF109">
    <property type="entry name" value="PROTEIN KINASE DOMAIN-CONTAINING PROTEIN"/>
    <property type="match status" value="1"/>
</dbReference>
<keyword evidence="14 21" id="KW-0067">ATP-binding</keyword>
<proteinExistence type="inferred from homology"/>
<dbReference type="PROSITE" id="PS50011">
    <property type="entry name" value="PROTEIN_KINASE_DOM"/>
    <property type="match status" value="1"/>
</dbReference>
<comment type="similarity">
    <text evidence="2">Belongs to the protein kinase superfamily. Ser/Thr protein kinase family.</text>
</comment>
<keyword evidence="7" id="KW-0433">Leucine-rich repeat</keyword>
<evidence type="ECO:0000256" key="17">
    <source>
        <dbReference type="ARBA" id="ARBA00023170"/>
    </source>
</evidence>
<dbReference type="Pfam" id="PF13855">
    <property type="entry name" value="LRR_8"/>
    <property type="match status" value="3"/>
</dbReference>
<keyword evidence="18" id="KW-0325">Glycoprotein</keyword>
<dbReference type="InterPro" id="IPR008271">
    <property type="entry name" value="Ser/Thr_kinase_AS"/>
</dbReference>
<dbReference type="SMART" id="SM00369">
    <property type="entry name" value="LRR_TYP"/>
    <property type="match status" value="6"/>
</dbReference>
<evidence type="ECO:0000256" key="6">
    <source>
        <dbReference type="ARBA" id="ARBA00022553"/>
    </source>
</evidence>
<evidence type="ECO:0000313" key="27">
    <source>
        <dbReference type="Proteomes" id="UP000636800"/>
    </source>
</evidence>
<keyword evidence="12 21" id="KW-0547">Nucleotide-binding</keyword>
<evidence type="ECO:0000256" key="22">
    <source>
        <dbReference type="SAM" id="MobiDB-lite"/>
    </source>
</evidence>
<keyword evidence="10 24" id="KW-0732">Signal</keyword>
<dbReference type="InterPro" id="IPR011009">
    <property type="entry name" value="Kinase-like_dom_sf"/>
</dbReference>
<dbReference type="SUPFAM" id="SSF56112">
    <property type="entry name" value="Protein kinase-like (PK-like)"/>
    <property type="match status" value="1"/>
</dbReference>
<evidence type="ECO:0000256" key="4">
    <source>
        <dbReference type="ARBA" id="ARBA00022475"/>
    </source>
</evidence>
<evidence type="ECO:0000256" key="7">
    <source>
        <dbReference type="ARBA" id="ARBA00022614"/>
    </source>
</evidence>
<keyword evidence="13" id="KW-0418">Kinase</keyword>
<comment type="catalytic activity">
    <reaction evidence="20">
        <text>L-seryl-[protein] + ATP = O-phospho-L-seryl-[protein] + ADP + H(+)</text>
        <dbReference type="Rhea" id="RHEA:17989"/>
        <dbReference type="Rhea" id="RHEA-COMP:9863"/>
        <dbReference type="Rhea" id="RHEA-COMP:11604"/>
        <dbReference type="ChEBI" id="CHEBI:15378"/>
        <dbReference type="ChEBI" id="CHEBI:29999"/>
        <dbReference type="ChEBI" id="CHEBI:30616"/>
        <dbReference type="ChEBI" id="CHEBI:83421"/>
        <dbReference type="ChEBI" id="CHEBI:456216"/>
        <dbReference type="EC" id="2.7.11.1"/>
    </reaction>
</comment>
<dbReference type="Gene3D" id="3.30.200.20">
    <property type="entry name" value="Phosphorylase Kinase, domain 1"/>
    <property type="match status" value="1"/>
</dbReference>
<dbReference type="AlphaFoldDB" id="A0A835RE92"/>
<evidence type="ECO:0000256" key="2">
    <source>
        <dbReference type="ARBA" id="ARBA00008684"/>
    </source>
</evidence>
<protein>
    <recommendedName>
        <fullName evidence="3">non-specific serine/threonine protein kinase</fullName>
        <ecNumber evidence="3">2.7.11.1</ecNumber>
    </recommendedName>
</protein>
<dbReference type="SUPFAM" id="SSF52047">
    <property type="entry name" value="RNI-like"/>
    <property type="match status" value="1"/>
</dbReference>
<dbReference type="CDD" id="cd14066">
    <property type="entry name" value="STKc_IRAK"/>
    <property type="match status" value="1"/>
</dbReference>
<keyword evidence="9 23" id="KW-0812">Transmembrane</keyword>
<dbReference type="FunFam" id="3.80.10.10:FF:000233">
    <property type="entry name" value="Leucine-rich repeat receptor-like protein kinase TDR"/>
    <property type="match status" value="1"/>
</dbReference>
<dbReference type="PROSITE" id="PS00108">
    <property type="entry name" value="PROTEIN_KINASE_ST"/>
    <property type="match status" value="1"/>
</dbReference>
<feature type="domain" description="Protein kinase" evidence="25">
    <location>
        <begin position="686"/>
        <end position="967"/>
    </location>
</feature>
<keyword evidence="4" id="KW-1003">Cell membrane</keyword>
<dbReference type="PANTHER" id="PTHR48053">
    <property type="entry name" value="LEUCINE RICH REPEAT FAMILY PROTEIN, EXPRESSED"/>
    <property type="match status" value="1"/>
</dbReference>
<feature type="transmembrane region" description="Helical" evidence="23">
    <location>
        <begin position="628"/>
        <end position="652"/>
    </location>
</feature>
<evidence type="ECO:0000256" key="16">
    <source>
        <dbReference type="ARBA" id="ARBA00023136"/>
    </source>
</evidence>
<reference evidence="26 27" key="1">
    <citation type="journal article" date="2020" name="Nat. Food">
        <title>A phased Vanilla planifolia genome enables genetic improvement of flavour and production.</title>
        <authorList>
            <person name="Hasing T."/>
            <person name="Tang H."/>
            <person name="Brym M."/>
            <person name="Khazi F."/>
            <person name="Huang T."/>
            <person name="Chambers A.H."/>
        </authorList>
    </citation>
    <scope>NUCLEOTIDE SEQUENCE [LARGE SCALE GENOMIC DNA]</scope>
    <source>
        <tissue evidence="26">Leaf</tissue>
    </source>
</reference>
<organism evidence="26 27">
    <name type="scientific">Vanilla planifolia</name>
    <name type="common">Vanilla</name>
    <dbReference type="NCBI Taxonomy" id="51239"/>
    <lineage>
        <taxon>Eukaryota</taxon>
        <taxon>Viridiplantae</taxon>
        <taxon>Streptophyta</taxon>
        <taxon>Embryophyta</taxon>
        <taxon>Tracheophyta</taxon>
        <taxon>Spermatophyta</taxon>
        <taxon>Magnoliopsida</taxon>
        <taxon>Liliopsida</taxon>
        <taxon>Asparagales</taxon>
        <taxon>Orchidaceae</taxon>
        <taxon>Vanilloideae</taxon>
        <taxon>Vanilleae</taxon>
        <taxon>Vanilla</taxon>
    </lineage>
</organism>
<dbReference type="FunFam" id="1.10.510.10:FF:000417">
    <property type="entry name" value="Leucine-rich repeat receptor-like protein kinase"/>
    <property type="match status" value="1"/>
</dbReference>
<dbReference type="InterPro" id="IPR000719">
    <property type="entry name" value="Prot_kinase_dom"/>
</dbReference>
<feature type="chain" id="PRO_5032458248" description="non-specific serine/threonine protein kinase" evidence="24">
    <location>
        <begin position="27"/>
        <end position="1029"/>
    </location>
</feature>
<evidence type="ECO:0000256" key="13">
    <source>
        <dbReference type="ARBA" id="ARBA00022777"/>
    </source>
</evidence>
<keyword evidence="27" id="KW-1185">Reference proteome</keyword>
<evidence type="ECO:0000256" key="12">
    <source>
        <dbReference type="ARBA" id="ARBA00022741"/>
    </source>
</evidence>
<dbReference type="InterPro" id="IPR003591">
    <property type="entry name" value="Leu-rich_rpt_typical-subtyp"/>
</dbReference>
<comment type="subcellular location">
    <subcellularLocation>
        <location evidence="1">Cell membrane</location>
        <topology evidence="1">Single-pass membrane protein</topology>
    </subcellularLocation>
</comment>
<dbReference type="InterPro" id="IPR001611">
    <property type="entry name" value="Leu-rich_rpt"/>
</dbReference>
<gene>
    <name evidence="26" type="ORF">HPP92_008716</name>
</gene>
<keyword evidence="5" id="KW-0723">Serine/threonine-protein kinase</keyword>
<evidence type="ECO:0000256" key="24">
    <source>
        <dbReference type="SAM" id="SignalP"/>
    </source>
</evidence>
<evidence type="ECO:0000256" key="1">
    <source>
        <dbReference type="ARBA" id="ARBA00004162"/>
    </source>
</evidence>
<dbReference type="InterPro" id="IPR013210">
    <property type="entry name" value="LRR_N_plant-typ"/>
</dbReference>
<evidence type="ECO:0000313" key="26">
    <source>
        <dbReference type="EMBL" id="KAG0484637.1"/>
    </source>
</evidence>
<keyword evidence="15 23" id="KW-1133">Transmembrane helix</keyword>
<dbReference type="PROSITE" id="PS00107">
    <property type="entry name" value="PROTEIN_KINASE_ATP"/>
    <property type="match status" value="1"/>
</dbReference>
<sequence length="1029" mass="112622">MAPKPRPTTCFILIVLLLLFSHKASSQSPFDEKQILLKIKKDWGNPTALSSWTAAGHPCEWTGVFCSNGSLTRIDLSFSEISAPIPASICKLGNLSYLDLSNNYIPGSFPSVLFGCSSLQQLNISNNWFVGDLPAEIDKMPQGLTHLILSYNNFTGDIPPVIGRLPAIKVLDLSNNLFNVSFPAEIGNLSTLESLKLAWNPFLPTKIPSEFGNLTSLTYLWMSGMYLEGEIPESFGNLTRLEHLDLSRNSLVGHIPAGIWMVKPLKVLYLFANKLTGEMSDTVAAKGLVHIDLSINQLTGSIPEAFGELKNLTILFLYFNNLSGKIPTSIGLLPELNDIRLFNNSIEGVLPAELGKYSKLWNLEVDDNRLTGEVPAHVCEGKALTCLIVFDNKLNGSLPESLGSCPSLLNVQVQNNRLSGDFPAGIWSAVNLSLVITSQNSLTGFLPAKLPLNLTRLEIQNNQFSGKIPSSAGGLLVFQASNNNFSGELPSSFSEMSRLQYLSLGGNRINGQIPAAISSLKSLNLLDLSRNLFSGQITEAIGSMSSLTALDLSDNDLSGMIPAQLGALRLSNLNLSNNELTGEIPSPFQNQAYEHSFLSNPGLCASESIPSLRSCTDSSRRLDKRPSVLLVLFSVLGAVLFCGVVALGVLICRQRRQWKVNNNLSDWKLTSFHKMDVSESNIMKGLSDENLVGSGGGGKVYRVISGRETVAVKKIWNARKVDSKLEKEFHAEVEVLGSIRHANIVKLLCYISGADCKLLVYEYLENGSLDRWLHRRRRGDSLPLDWQTRLQIAISAAQGLCYMHHGWFSPIVHRDVKSSNILLDADFKAKIADFGLARILSRNGEPESVSSIAGSFGYMAPECGKLRKVNEKVDVYSFGVVLLELTTGREAADGGDEEDGNLTDWAWRRYREGGPAVADALDEDIIGEVPEYLEEAETVFRMGLNCTAYDPLVRPTMKQLLQVLMNLERRRNGGWSGDGACSEVTRRGGDSLLESKSNRGSRRKKVADVMEESDDSGVSCYAAGIDSLL</sequence>
<evidence type="ECO:0000256" key="21">
    <source>
        <dbReference type="PROSITE-ProRule" id="PRU10141"/>
    </source>
</evidence>
<keyword evidence="8" id="KW-0808">Transferase</keyword>
<evidence type="ECO:0000256" key="11">
    <source>
        <dbReference type="ARBA" id="ARBA00022737"/>
    </source>
</evidence>
<dbReference type="FunFam" id="3.80.10.10:FF:000129">
    <property type="entry name" value="Leucine-rich repeat receptor-like kinase"/>
    <property type="match status" value="1"/>
</dbReference>
<dbReference type="GO" id="GO:0004674">
    <property type="term" value="F:protein serine/threonine kinase activity"/>
    <property type="evidence" value="ECO:0007669"/>
    <property type="project" value="UniProtKB-KW"/>
</dbReference>
<evidence type="ECO:0000259" key="25">
    <source>
        <dbReference type="PROSITE" id="PS50011"/>
    </source>
</evidence>
<dbReference type="InterPro" id="IPR051716">
    <property type="entry name" value="Plant_RL_S/T_kinase"/>
</dbReference>
<evidence type="ECO:0000256" key="23">
    <source>
        <dbReference type="SAM" id="Phobius"/>
    </source>
</evidence>
<evidence type="ECO:0000256" key="9">
    <source>
        <dbReference type="ARBA" id="ARBA00022692"/>
    </source>
</evidence>
<dbReference type="Proteomes" id="UP000636800">
    <property type="component" value="Unassembled WGS sequence"/>
</dbReference>
<dbReference type="SMART" id="SM00220">
    <property type="entry name" value="S_TKc"/>
    <property type="match status" value="1"/>
</dbReference>
<feature type="signal peptide" evidence="24">
    <location>
        <begin position="1"/>
        <end position="26"/>
    </location>
</feature>
<dbReference type="EMBL" id="JADCNL010000004">
    <property type="protein sequence ID" value="KAG0484637.1"/>
    <property type="molecule type" value="Genomic_DNA"/>
</dbReference>
<dbReference type="SUPFAM" id="SSF52058">
    <property type="entry name" value="L domain-like"/>
    <property type="match status" value="1"/>
</dbReference>
<feature type="region of interest" description="Disordered" evidence="22">
    <location>
        <begin position="986"/>
        <end position="1010"/>
    </location>
</feature>
<dbReference type="Gene3D" id="1.10.510.10">
    <property type="entry name" value="Transferase(Phosphotransferase) domain 1"/>
    <property type="match status" value="1"/>
</dbReference>
<keyword evidence="17" id="KW-0675">Receptor</keyword>
<evidence type="ECO:0000256" key="19">
    <source>
        <dbReference type="ARBA" id="ARBA00047899"/>
    </source>
</evidence>
<comment type="catalytic activity">
    <reaction evidence="19">
        <text>L-threonyl-[protein] + ATP = O-phospho-L-threonyl-[protein] + ADP + H(+)</text>
        <dbReference type="Rhea" id="RHEA:46608"/>
        <dbReference type="Rhea" id="RHEA-COMP:11060"/>
        <dbReference type="Rhea" id="RHEA-COMP:11605"/>
        <dbReference type="ChEBI" id="CHEBI:15378"/>
        <dbReference type="ChEBI" id="CHEBI:30013"/>
        <dbReference type="ChEBI" id="CHEBI:30616"/>
        <dbReference type="ChEBI" id="CHEBI:61977"/>
        <dbReference type="ChEBI" id="CHEBI:456216"/>
        <dbReference type="EC" id="2.7.11.1"/>
    </reaction>
</comment>
<dbReference type="OrthoDB" id="627829at2759"/>
<dbReference type="Pfam" id="PF00560">
    <property type="entry name" value="LRR_1"/>
    <property type="match status" value="7"/>
</dbReference>
<dbReference type="Gene3D" id="3.80.10.10">
    <property type="entry name" value="Ribonuclease Inhibitor"/>
    <property type="match status" value="4"/>
</dbReference>
<evidence type="ECO:0000256" key="14">
    <source>
        <dbReference type="ARBA" id="ARBA00022840"/>
    </source>
</evidence>
<evidence type="ECO:0000256" key="10">
    <source>
        <dbReference type="ARBA" id="ARBA00022729"/>
    </source>
</evidence>
<keyword evidence="6" id="KW-0597">Phosphoprotein</keyword>
<dbReference type="Pfam" id="PF00069">
    <property type="entry name" value="Pkinase"/>
    <property type="match status" value="1"/>
</dbReference>
<dbReference type="GO" id="GO:0005524">
    <property type="term" value="F:ATP binding"/>
    <property type="evidence" value="ECO:0007669"/>
    <property type="project" value="UniProtKB-UniRule"/>
</dbReference>
<accession>A0A835RE92</accession>
<keyword evidence="16 23" id="KW-0472">Membrane</keyword>
<dbReference type="Pfam" id="PF08263">
    <property type="entry name" value="LRRNT_2"/>
    <property type="match status" value="1"/>
</dbReference>
<keyword evidence="11" id="KW-0677">Repeat</keyword>
<dbReference type="InterPro" id="IPR017441">
    <property type="entry name" value="Protein_kinase_ATP_BS"/>
</dbReference>
<evidence type="ECO:0000256" key="20">
    <source>
        <dbReference type="ARBA" id="ARBA00048679"/>
    </source>
</evidence>
<dbReference type="GO" id="GO:0009791">
    <property type="term" value="P:post-embryonic development"/>
    <property type="evidence" value="ECO:0007669"/>
    <property type="project" value="UniProtKB-ARBA"/>
</dbReference>